<gene>
    <name evidence="7" type="ORF">HUO12_00080</name>
</gene>
<evidence type="ECO:0000259" key="6">
    <source>
        <dbReference type="Pfam" id="PF16875"/>
    </source>
</evidence>
<dbReference type="InterPro" id="IPR002252">
    <property type="entry name" value="Glyco_hydro_36"/>
</dbReference>
<dbReference type="RefSeq" id="WP_176271666.1">
    <property type="nucleotide sequence ID" value="NZ_JABWTA010000001.1"/>
</dbReference>
<dbReference type="AlphaFoldDB" id="A0A850H2D1"/>
<dbReference type="InterPro" id="IPR031705">
    <property type="entry name" value="Glyco_hydro_36_C"/>
</dbReference>
<evidence type="ECO:0000259" key="5">
    <source>
        <dbReference type="Pfam" id="PF16874"/>
    </source>
</evidence>
<proteinExistence type="predicted"/>
<dbReference type="FunFam" id="3.20.20.70:FF:000118">
    <property type="entry name" value="Alpha-galactosidase"/>
    <property type="match status" value="1"/>
</dbReference>
<dbReference type="InterPro" id="IPR050985">
    <property type="entry name" value="Alpha-glycosidase_related"/>
</dbReference>
<dbReference type="SUPFAM" id="SSF51445">
    <property type="entry name" value="(Trans)glycosidases"/>
    <property type="match status" value="1"/>
</dbReference>
<organism evidence="7 8">
    <name type="scientific">Altererythrobacter lutimaris</name>
    <dbReference type="NCBI Taxonomy" id="2743979"/>
    <lineage>
        <taxon>Bacteria</taxon>
        <taxon>Pseudomonadati</taxon>
        <taxon>Pseudomonadota</taxon>
        <taxon>Alphaproteobacteria</taxon>
        <taxon>Sphingomonadales</taxon>
        <taxon>Erythrobacteraceae</taxon>
        <taxon>Altererythrobacter</taxon>
    </lineage>
</organism>
<dbReference type="Pfam" id="PF02065">
    <property type="entry name" value="Melibiase"/>
    <property type="match status" value="1"/>
</dbReference>
<dbReference type="Gene3D" id="2.70.98.60">
    <property type="entry name" value="alpha-galactosidase from lactobacil brevis"/>
    <property type="match status" value="1"/>
</dbReference>
<feature type="domain" description="Glycosyl hydrolase family 36 C-terminal" evidence="5">
    <location>
        <begin position="657"/>
        <end position="740"/>
    </location>
</feature>
<reference evidence="7 8" key="1">
    <citation type="submission" date="2020-06" db="EMBL/GenBank/DDBJ databases">
        <title>Altererythrobacter lutimaris sp. nov., a marine bacterium isolated from a tidal flat.</title>
        <authorList>
            <person name="Kim D."/>
            <person name="Yoo Y."/>
            <person name="Kim J.-J."/>
        </authorList>
    </citation>
    <scope>NUCLEOTIDE SEQUENCE [LARGE SCALE GENOMIC DNA]</scope>
    <source>
        <strain evidence="7 8">JGD-16</strain>
    </source>
</reference>
<dbReference type="GO" id="GO:0016052">
    <property type="term" value="P:carbohydrate catabolic process"/>
    <property type="evidence" value="ECO:0007669"/>
    <property type="project" value="InterPro"/>
</dbReference>
<dbReference type="InterPro" id="IPR013785">
    <property type="entry name" value="Aldolase_TIM"/>
</dbReference>
<protein>
    <recommendedName>
        <fullName evidence="2">alpha-galactosidase</fullName>
        <ecNumber evidence="2">3.2.1.22</ecNumber>
    </recommendedName>
</protein>
<dbReference type="InterPro" id="IPR031704">
    <property type="entry name" value="Glyco_hydro_36_N"/>
</dbReference>
<dbReference type="EC" id="3.2.1.22" evidence="2"/>
<dbReference type="InterPro" id="IPR038417">
    <property type="entry name" value="Alpga-gal_N_sf"/>
</dbReference>
<evidence type="ECO:0000313" key="7">
    <source>
        <dbReference type="EMBL" id="NVE93287.1"/>
    </source>
</evidence>
<dbReference type="Gene3D" id="3.20.20.70">
    <property type="entry name" value="Aldolase class I"/>
    <property type="match status" value="1"/>
</dbReference>
<dbReference type="Pfam" id="PF16874">
    <property type="entry name" value="Glyco_hydro_36C"/>
    <property type="match status" value="1"/>
</dbReference>
<dbReference type="GO" id="GO:0004557">
    <property type="term" value="F:alpha-galactosidase activity"/>
    <property type="evidence" value="ECO:0007669"/>
    <property type="project" value="UniProtKB-EC"/>
</dbReference>
<evidence type="ECO:0000256" key="2">
    <source>
        <dbReference type="ARBA" id="ARBA00012755"/>
    </source>
</evidence>
<evidence type="ECO:0000256" key="3">
    <source>
        <dbReference type="ARBA" id="ARBA00022801"/>
    </source>
</evidence>
<dbReference type="Pfam" id="PF16875">
    <property type="entry name" value="Glyco_hydro_36N"/>
    <property type="match status" value="1"/>
</dbReference>
<dbReference type="CDD" id="cd14791">
    <property type="entry name" value="GH36"/>
    <property type="match status" value="1"/>
</dbReference>
<feature type="domain" description="Glycosyl hydrolase family 36 N-terminal" evidence="6">
    <location>
        <begin position="68"/>
        <end position="298"/>
    </location>
</feature>
<name>A0A850H2D1_9SPHN</name>
<dbReference type="InterPro" id="IPR013780">
    <property type="entry name" value="Glyco_hydro_b"/>
</dbReference>
<comment type="caution">
    <text evidence="7">The sequence shown here is derived from an EMBL/GenBank/DDBJ whole genome shotgun (WGS) entry which is preliminary data.</text>
</comment>
<keyword evidence="3" id="KW-0378">Hydrolase</keyword>
<dbReference type="InterPro" id="IPR017853">
    <property type="entry name" value="GH"/>
</dbReference>
<dbReference type="Proteomes" id="UP000546031">
    <property type="component" value="Unassembled WGS sequence"/>
</dbReference>
<dbReference type="PRINTS" id="PR00743">
    <property type="entry name" value="GLHYDRLASE36"/>
</dbReference>
<comment type="catalytic activity">
    <reaction evidence="1">
        <text>Hydrolysis of terminal, non-reducing alpha-D-galactose residues in alpha-D-galactosides, including galactose oligosaccharides, galactomannans and galactolipids.</text>
        <dbReference type="EC" id="3.2.1.22"/>
    </reaction>
</comment>
<sequence>MTESVKSCGSLRGENEAKNTLADGENLSFDESVGTAAVPRGDLTGHQFVTLRASGTLVVLEVGPDTAPALLYAGPDIPNAAPNELSVLQTRKHIPGGPTNPVRGSLLNEIGSGVSGPSGLLAHRSGQHWAINLKTFTVEQADERHVVLKCRDITAGIEVRHEFSLTGDSGVLTCATTLINASDEPLNVEWCASLCIPVDSRLSRTLSFTGRWAGEFQIEEIDAFRGSIVRENKAGRTSHDVFPGLFLGTPATQEEQGLAAAFHLSWSGNHRWRVDRQNDGRTIVQMGEMPLPGEIRLAPGEEYRTPDMIACWSRDGFGDVSRRLHYHLATDILEQRHIAKPRPVHYNTWEAVYFDHDMSALHELAEKAAAVGAERFVLDDGWFGGRRSDSSGLGDWWVSDDVYPEGLRPLVDKVHSLGMEFGLWFEPEMVNPDSELYSKHPDWVLRAEGLEAVPFRGQLTLDLTKQEVFEYLFERITGLVAELSIAYIKWDMNRDTNFPASAGRAAMHRQTKAVYKLLAAIRQAHPDLEIESCSSGGARADYGILQHTDRVWTSDNNDARQRQDIQRGASYFLPLRVLGSHVGPKRCHITGRRFTMEYRVATAIFGHMGMELDLREENETDLDVLKAGVALYKKHRDLIHSGEFFRLERSDIINFVGCVSKSKDEALFSWAKTEVDPQMHPARTYFSGLDPAKRYRLKLVWPHQVPAIQGQSIVDAANLAGDGAVFSGSVLMEHGIQAPLVYPDTCLIYHLKAEH</sequence>
<dbReference type="PANTHER" id="PTHR43053:SF3">
    <property type="entry name" value="ALPHA-GALACTOSIDASE C-RELATED"/>
    <property type="match status" value="1"/>
</dbReference>
<dbReference type="EMBL" id="JABWTA010000001">
    <property type="protein sequence ID" value="NVE93287.1"/>
    <property type="molecule type" value="Genomic_DNA"/>
</dbReference>
<evidence type="ECO:0000313" key="8">
    <source>
        <dbReference type="Proteomes" id="UP000546031"/>
    </source>
</evidence>
<keyword evidence="4" id="KW-0326">Glycosidase</keyword>
<accession>A0A850H2D1</accession>
<dbReference type="Gene3D" id="2.60.40.1180">
    <property type="entry name" value="Golgi alpha-mannosidase II"/>
    <property type="match status" value="1"/>
</dbReference>
<dbReference type="PANTHER" id="PTHR43053">
    <property type="entry name" value="GLYCOSIDASE FAMILY 31"/>
    <property type="match status" value="1"/>
</dbReference>
<evidence type="ECO:0000256" key="4">
    <source>
        <dbReference type="ARBA" id="ARBA00023295"/>
    </source>
</evidence>
<keyword evidence="8" id="KW-1185">Reference proteome</keyword>
<evidence type="ECO:0000256" key="1">
    <source>
        <dbReference type="ARBA" id="ARBA00001255"/>
    </source>
</evidence>